<name>A0A1I7KQT3_9BACL</name>
<dbReference type="InterPro" id="IPR048015">
    <property type="entry name" value="NTP-PPase_MazG-like_N"/>
</dbReference>
<dbReference type="PIRSF" id="PIRSF002845">
    <property type="entry name" value="Ttrprl_mtas_MazG"/>
    <property type="match status" value="1"/>
</dbReference>
<reference evidence="5" key="1">
    <citation type="submission" date="2016-10" db="EMBL/GenBank/DDBJ databases">
        <authorList>
            <person name="Varghese N."/>
        </authorList>
    </citation>
    <scope>NUCLEOTIDE SEQUENCE [LARGE SCALE GENOMIC DNA]</scope>
    <source>
        <strain evidence="5">DSM 17980</strain>
    </source>
</reference>
<dbReference type="Pfam" id="PF00590">
    <property type="entry name" value="TP_methylase"/>
    <property type="match status" value="1"/>
</dbReference>
<dbReference type="GO" id="GO:0046047">
    <property type="term" value="P:TTP catabolic process"/>
    <property type="evidence" value="ECO:0007669"/>
    <property type="project" value="TreeGrafter"/>
</dbReference>
<dbReference type="EMBL" id="FPBV01000018">
    <property type="protein sequence ID" value="SFU99775.1"/>
    <property type="molecule type" value="Genomic_DNA"/>
</dbReference>
<keyword evidence="4" id="KW-0489">Methyltransferase</keyword>
<dbReference type="SUPFAM" id="SSF53790">
    <property type="entry name" value="Tetrapyrrole methylase"/>
    <property type="match status" value="1"/>
</dbReference>
<dbReference type="RefSeq" id="WP_074954723.1">
    <property type="nucleotide sequence ID" value="NZ_FPBV01000018.1"/>
</dbReference>
<proteinExistence type="predicted"/>
<evidence type="ECO:0000313" key="4">
    <source>
        <dbReference type="EMBL" id="SFU99775.1"/>
    </source>
</evidence>
<feature type="domain" description="NTP pyrophosphohydrolase MazG-like" evidence="3">
    <location>
        <begin position="257"/>
        <end position="330"/>
    </location>
</feature>
<dbReference type="InterPro" id="IPR048011">
    <property type="entry name" value="NTP-PPase_MazG-like_C"/>
</dbReference>
<dbReference type="eggNOG" id="COG3956">
    <property type="taxonomic scope" value="Bacteria"/>
</dbReference>
<protein>
    <submittedName>
        <fullName evidence="4">Tetrapyrrole methylase family protein / MazG family protein</fullName>
    </submittedName>
</protein>
<dbReference type="InterPro" id="IPR035996">
    <property type="entry name" value="4pyrrol_Methylase_sf"/>
</dbReference>
<keyword evidence="1" id="KW-0175">Coiled coil</keyword>
<dbReference type="GO" id="GO:0006950">
    <property type="term" value="P:response to stress"/>
    <property type="evidence" value="ECO:0007669"/>
    <property type="project" value="UniProtKB-ARBA"/>
</dbReference>
<dbReference type="InterPro" id="IPR035013">
    <property type="entry name" value="YabN_N"/>
</dbReference>
<dbReference type="STRING" id="392015.SAMN05421543_11825"/>
<dbReference type="CDD" id="cd11723">
    <property type="entry name" value="YabN_N_like"/>
    <property type="match status" value="1"/>
</dbReference>
<dbReference type="GO" id="GO:0032259">
    <property type="term" value="P:methylation"/>
    <property type="evidence" value="ECO:0007669"/>
    <property type="project" value="UniProtKB-KW"/>
</dbReference>
<dbReference type="Gene3D" id="1.10.287.1080">
    <property type="entry name" value="MazG-like"/>
    <property type="match status" value="2"/>
</dbReference>
<dbReference type="GO" id="GO:0008168">
    <property type="term" value="F:methyltransferase activity"/>
    <property type="evidence" value="ECO:0007669"/>
    <property type="project" value="UniProtKB-KW"/>
</dbReference>
<feature type="domain" description="Tetrapyrrole methylase" evidence="2">
    <location>
        <begin position="3"/>
        <end position="207"/>
    </location>
</feature>
<evidence type="ECO:0000259" key="3">
    <source>
        <dbReference type="Pfam" id="PF03819"/>
    </source>
</evidence>
<dbReference type="CDD" id="cd11528">
    <property type="entry name" value="NTP-PPase_MazG_Nterm"/>
    <property type="match status" value="1"/>
</dbReference>
<dbReference type="GO" id="GO:0046076">
    <property type="term" value="P:dTTP catabolic process"/>
    <property type="evidence" value="ECO:0007669"/>
    <property type="project" value="TreeGrafter"/>
</dbReference>
<dbReference type="Pfam" id="PF03819">
    <property type="entry name" value="MazG"/>
    <property type="match status" value="2"/>
</dbReference>
<dbReference type="InterPro" id="IPR000878">
    <property type="entry name" value="4pyrrol_Mease"/>
</dbReference>
<organism evidence="4 5">
    <name type="scientific">Alicyclobacillus macrosporangiidus</name>
    <dbReference type="NCBI Taxonomy" id="392015"/>
    <lineage>
        <taxon>Bacteria</taxon>
        <taxon>Bacillati</taxon>
        <taxon>Bacillota</taxon>
        <taxon>Bacilli</taxon>
        <taxon>Bacillales</taxon>
        <taxon>Alicyclobacillaceae</taxon>
        <taxon>Alicyclobacillus</taxon>
    </lineage>
</organism>
<accession>A0A1I7KQT3</accession>
<dbReference type="CDD" id="cd11529">
    <property type="entry name" value="NTP-PPase_MazG_Cterm"/>
    <property type="match status" value="1"/>
</dbReference>
<evidence type="ECO:0000256" key="1">
    <source>
        <dbReference type="SAM" id="Coils"/>
    </source>
</evidence>
<dbReference type="PANTHER" id="PTHR30522:SF0">
    <property type="entry name" value="NUCLEOSIDE TRIPHOSPHATE PYROPHOSPHOHYDROLASE"/>
    <property type="match status" value="1"/>
</dbReference>
<dbReference type="GO" id="GO:0047429">
    <property type="term" value="F:nucleoside triphosphate diphosphatase activity"/>
    <property type="evidence" value="ECO:0007669"/>
    <property type="project" value="InterPro"/>
</dbReference>
<dbReference type="OrthoDB" id="9808939at2"/>
<keyword evidence="4" id="KW-0808">Transferase</keyword>
<dbReference type="NCBIfam" id="NF007113">
    <property type="entry name" value="PRK09562.1"/>
    <property type="match status" value="1"/>
</dbReference>
<sequence>MPKIHVIGLGPGSWAGVPVGSLELLGAGLPVFLRTAMHPVVPELRRRGLKFRALDDHYEQGETFAQVYARIARTLLDEAKRAGGLVYAVPGHPGVAEQSVRNLLAAAPGEGVEVVLGPGQSFLDGVLSALGVDPIDGLLMLDATVLRSDQLQPRCHTLIAQVFQRAVASDVKLTLMEVYPDDHPVTLLRAAGVPGEERMERMPLYEIDRVDWVDHVTTLYVPPAEPGDEALRRDPWYLAGLVRRLREPGGCPWDREQTHRSLRRYVIEEAYEVADAIDQDDPDALADELGDLLLQVLLHAQIGAEEGAFALRDVYAALADKLIRRHPHVFGDGTAKDEAEAERMWRTAKAREHAGEDEDGSALARLKWARPPAQVAVQAGRLAAEAGFDWRRAEDIVDKIEEEAAELREELVRGDRDRLEEEFGDLLFAAANLARRCDLDMDRALLQATRKFAARFRQMERIAAADGVKLADLPDDRLDALWRRAKAGAPGRGNSSFGARR</sequence>
<dbReference type="InterPro" id="IPR011551">
    <property type="entry name" value="NTP_PyrPHydrolase_MazG"/>
</dbReference>
<dbReference type="SUPFAM" id="SSF101386">
    <property type="entry name" value="all-alpha NTP pyrophosphatases"/>
    <property type="match status" value="2"/>
</dbReference>
<dbReference type="InterPro" id="IPR004518">
    <property type="entry name" value="MazG-like_dom"/>
</dbReference>
<dbReference type="FunFam" id="1.10.287.1080:FF:000001">
    <property type="entry name" value="Nucleoside triphosphate pyrophosphohydrolase"/>
    <property type="match status" value="1"/>
</dbReference>
<dbReference type="Gene3D" id="3.40.1010.10">
    <property type="entry name" value="Cobalt-precorrin-4 Transmethylase, Domain 1"/>
    <property type="match status" value="1"/>
</dbReference>
<keyword evidence="5" id="KW-1185">Reference proteome</keyword>
<dbReference type="NCBIfam" id="TIGR00444">
    <property type="entry name" value="mazG"/>
    <property type="match status" value="1"/>
</dbReference>
<gene>
    <name evidence="4" type="ORF">SAMN05421543_11825</name>
</gene>
<dbReference type="InterPro" id="IPR024180">
    <property type="entry name" value="Tetrapyrrole_Mease/MazG_pred"/>
</dbReference>
<dbReference type="AlphaFoldDB" id="A0A1I7KQT3"/>
<dbReference type="PANTHER" id="PTHR30522">
    <property type="entry name" value="NUCLEOSIDE TRIPHOSPHATE PYROPHOSPHOHYDROLASE"/>
    <property type="match status" value="1"/>
</dbReference>
<dbReference type="GO" id="GO:0046061">
    <property type="term" value="P:dATP catabolic process"/>
    <property type="evidence" value="ECO:0007669"/>
    <property type="project" value="TreeGrafter"/>
</dbReference>
<evidence type="ECO:0000313" key="5">
    <source>
        <dbReference type="Proteomes" id="UP000183508"/>
    </source>
</evidence>
<dbReference type="GO" id="GO:0046052">
    <property type="term" value="P:UTP catabolic process"/>
    <property type="evidence" value="ECO:0007669"/>
    <property type="project" value="TreeGrafter"/>
</dbReference>
<dbReference type="GO" id="GO:0006203">
    <property type="term" value="P:dGTP catabolic process"/>
    <property type="evidence" value="ECO:0007669"/>
    <property type="project" value="TreeGrafter"/>
</dbReference>
<evidence type="ECO:0000259" key="2">
    <source>
        <dbReference type="Pfam" id="PF00590"/>
    </source>
</evidence>
<dbReference type="InterPro" id="IPR014777">
    <property type="entry name" value="4pyrrole_Mease_sub1"/>
</dbReference>
<dbReference type="Proteomes" id="UP000183508">
    <property type="component" value="Unassembled WGS sequence"/>
</dbReference>
<dbReference type="GO" id="GO:0046081">
    <property type="term" value="P:dUTP catabolic process"/>
    <property type="evidence" value="ECO:0007669"/>
    <property type="project" value="TreeGrafter"/>
</dbReference>
<feature type="coiled-coil region" evidence="1">
    <location>
        <begin position="390"/>
        <end position="417"/>
    </location>
</feature>
<feature type="domain" description="NTP pyrophosphohydrolase MazG-like" evidence="3">
    <location>
        <begin position="395"/>
        <end position="455"/>
    </location>
</feature>